<name>A0A285R4Z2_9HYPH</name>
<keyword evidence="1" id="KW-0282">Flagellum</keyword>
<organism evidence="1 2">
    <name type="scientific">Stappia indica</name>
    <dbReference type="NCBI Taxonomy" id="538381"/>
    <lineage>
        <taxon>Bacteria</taxon>
        <taxon>Pseudomonadati</taxon>
        <taxon>Pseudomonadota</taxon>
        <taxon>Alphaproteobacteria</taxon>
        <taxon>Hyphomicrobiales</taxon>
        <taxon>Stappiaceae</taxon>
        <taxon>Stappia</taxon>
    </lineage>
</organism>
<dbReference type="STRING" id="538381.GCA_001696535_01176"/>
<sequence length="509" mass="54582">MAINPYSNSFNMPRQVSYLTTLRAQMDDLQRQLGTGLKSQTYGGLGSERVLDLSLRQQLSSVGVYKQTVQIAGLRLDTLDKTSGRLEAIRVESKASTDRNNFELFSNGRTSSQTSAEISLREFMAHLNTDVGGRYLFSGKTADKLPVQSLDYTLAGDGNYAGLKTVISEYNQADLGALGNGRTTTAVAGTTATLSEDGAHPFGFKIDNVSSGLSNVTVTQTAGPPASLDVDFAGQPEPGQGMRIFMNLPDGTSTEITIGVEGGQDDPEFTFQRGATPADTAANFKAALDNALQTVASTELKAASTVRASETFFDTAPKSPAPPGYLPQARVVPNAGDFTTATSLRDGTADTVSWYVGDNSDTDPRTDMRATIDENLTVGYGARANEEGYRQVVQALAAFVATDFSASQPENQRFYQAMADRSNAVLTPDGAEASGIRQNHMEFAAVQRTLADAKERHRIEEGALKLMVEGIEGVNDEEVAAQLLTLRTNLEVSYQATSMTMKLSLANYL</sequence>
<gene>
    <name evidence="1" type="ORF">SAMN05421512_10194</name>
</gene>
<accession>A0A285R4Z2</accession>
<dbReference type="OrthoDB" id="7312911at2"/>
<dbReference type="AlphaFoldDB" id="A0A285R4Z2"/>
<evidence type="ECO:0000313" key="2">
    <source>
        <dbReference type="Proteomes" id="UP000219331"/>
    </source>
</evidence>
<dbReference type="SUPFAM" id="SSF64518">
    <property type="entry name" value="Phase 1 flagellin"/>
    <property type="match status" value="1"/>
</dbReference>
<dbReference type="Proteomes" id="UP000219331">
    <property type="component" value="Unassembled WGS sequence"/>
</dbReference>
<dbReference type="RefSeq" id="WP_097173559.1">
    <property type="nucleotide sequence ID" value="NZ_OBML01000001.1"/>
</dbReference>
<reference evidence="1 2" key="1">
    <citation type="submission" date="2017-08" db="EMBL/GenBank/DDBJ databases">
        <authorList>
            <person name="de Groot N.N."/>
        </authorList>
    </citation>
    <scope>NUCLEOTIDE SEQUENCE [LARGE SCALE GENOMIC DNA]</scope>
    <source>
        <strain evidence="1 2">USBA 352</strain>
    </source>
</reference>
<evidence type="ECO:0000313" key="1">
    <source>
        <dbReference type="EMBL" id="SOB89186.1"/>
    </source>
</evidence>
<keyword evidence="2" id="KW-1185">Reference proteome</keyword>
<keyword evidence="1" id="KW-0969">Cilium</keyword>
<proteinExistence type="predicted"/>
<dbReference type="EMBL" id="OBML01000001">
    <property type="protein sequence ID" value="SOB89186.1"/>
    <property type="molecule type" value="Genomic_DNA"/>
</dbReference>
<protein>
    <submittedName>
        <fullName evidence="1">Flagellin N-terminal helical region</fullName>
    </submittedName>
</protein>
<keyword evidence="1" id="KW-0966">Cell projection</keyword>